<reference evidence="3" key="2">
    <citation type="journal article" date="2012" name="Plasmid">
        <title>DNA sequence and analysis of a 90.1-kb plasmid in Shiga toxin-producing Escherichia coli (STEC) O145:NM 83-75.</title>
        <authorList>
            <person name="Yan X."/>
            <person name="Fratamico P.M."/>
            <person name="Needleman D.S."/>
            <person name="Bayles D.O."/>
        </authorList>
    </citation>
    <scope>NUCLEOTIDE SEQUENCE</scope>
    <source>
        <strain evidence="3">83-75</strain>
        <plasmid evidence="3">pO145-NM</plasmid>
    </source>
</reference>
<evidence type="ECO:0000313" key="3">
    <source>
        <dbReference type="EMBL" id="ADZ45162.1"/>
    </source>
</evidence>
<sequence length="189" mass="19826">MPGGGDTLRLPAAWRHPVVGPTPTGSCWRTRQSPPNPLARFRAAATVRCLKNQACSDRSGRAAPVAPETALPAHLTVCKATAPDGAVNPSAATPAACFPLWTFRGLKRPQHGAAVQGKMYQPQNFLPQASKTFASAPGQLPRAVAVAAPSERSTAGRNPEEVDGRRGFRPSGGATGRPGDLIQQKETFS</sequence>
<accession>C1J8H3</accession>
<geneLocation type="plasmid" evidence="2">
    <name>pO26-Vir</name>
</geneLocation>
<evidence type="ECO:0000313" key="2">
    <source>
        <dbReference type="EMBL" id="ACL52012.1"/>
    </source>
</evidence>
<proteinExistence type="predicted"/>
<dbReference type="EMBL" id="FJ386569">
    <property type="protein sequence ID" value="ACL52012.1"/>
    <property type="molecule type" value="Genomic_DNA"/>
</dbReference>
<dbReference type="AlphaFoldDB" id="C1J8H3"/>
<keyword evidence="2" id="KW-0614">Plasmid</keyword>
<name>C1J8H3_ECOLX</name>
<protein>
    <submittedName>
        <fullName evidence="2">Uncharacterized protein</fullName>
    </submittedName>
</protein>
<organism evidence="2">
    <name type="scientific">Escherichia coli</name>
    <dbReference type="NCBI Taxonomy" id="562"/>
    <lineage>
        <taxon>Bacteria</taxon>
        <taxon>Pseudomonadati</taxon>
        <taxon>Pseudomonadota</taxon>
        <taxon>Gammaproteobacteria</taxon>
        <taxon>Enterobacterales</taxon>
        <taxon>Enterobacteriaceae</taxon>
        <taxon>Escherichia</taxon>
    </lineage>
</organism>
<dbReference type="RefSeq" id="WP_012680965.1">
    <property type="nucleotide sequence ID" value="NZ_CP169022.1"/>
</dbReference>
<evidence type="ECO:0000256" key="1">
    <source>
        <dbReference type="SAM" id="MobiDB-lite"/>
    </source>
</evidence>
<geneLocation type="plasmid" evidence="3">
    <name>pO145-NM</name>
</geneLocation>
<reference evidence="2" key="1">
    <citation type="submission" date="2008-10" db="EMBL/GenBank/DDBJ databases">
        <title>The DNA sequence of the virulence plasmid and 5 additional plasmids carried by Shiga toxin-producing Escherichia coli O26:H11 strain H30.</title>
        <authorList>
            <person name="Fratamico P.M."/>
            <person name="Yan X."/>
            <person name="Morabito S."/>
            <person name="Esposito G."/>
            <person name="Needleman D.S."/>
            <person name="Pepe T."/>
            <person name="Tozzoli R."/>
            <person name="Cortesi M.L."/>
            <person name="Caprioli A."/>
        </authorList>
    </citation>
    <scope>NUCLEOTIDE SEQUENCE</scope>
    <source>
        <strain evidence="2">H30</strain>
        <plasmid evidence="2">pO26-Vir</plasmid>
    </source>
</reference>
<feature type="region of interest" description="Disordered" evidence="1">
    <location>
        <begin position="147"/>
        <end position="189"/>
    </location>
</feature>
<dbReference type="EMBL" id="HM138194">
    <property type="protein sequence ID" value="ADZ45162.1"/>
    <property type="molecule type" value="Genomic_DNA"/>
</dbReference>